<dbReference type="EMBL" id="CM039434">
    <property type="protein sequence ID" value="KAI4322797.1"/>
    <property type="molecule type" value="Genomic_DNA"/>
</dbReference>
<name>A0ACB9MFA5_BAUVA</name>
<keyword evidence="2" id="KW-1185">Reference proteome</keyword>
<evidence type="ECO:0000313" key="2">
    <source>
        <dbReference type="Proteomes" id="UP000828941"/>
    </source>
</evidence>
<accession>A0ACB9MFA5</accession>
<proteinExistence type="predicted"/>
<gene>
    <name evidence="1" type="ORF">L6164_022458</name>
</gene>
<dbReference type="Proteomes" id="UP000828941">
    <property type="component" value="Chromosome 9"/>
</dbReference>
<reference evidence="1 2" key="1">
    <citation type="journal article" date="2022" name="DNA Res.">
        <title>Chromosomal-level genome assembly of the orchid tree Bauhinia variegata (Leguminosae; Cercidoideae) supports the allotetraploid origin hypothesis of Bauhinia.</title>
        <authorList>
            <person name="Zhong Y."/>
            <person name="Chen Y."/>
            <person name="Zheng D."/>
            <person name="Pang J."/>
            <person name="Liu Y."/>
            <person name="Luo S."/>
            <person name="Meng S."/>
            <person name="Qian L."/>
            <person name="Wei D."/>
            <person name="Dai S."/>
            <person name="Zhou R."/>
        </authorList>
    </citation>
    <scope>NUCLEOTIDE SEQUENCE [LARGE SCALE GENOMIC DNA]</scope>
    <source>
        <strain evidence="1">BV-YZ2020</strain>
    </source>
</reference>
<evidence type="ECO:0000313" key="1">
    <source>
        <dbReference type="EMBL" id="KAI4322797.1"/>
    </source>
</evidence>
<protein>
    <submittedName>
        <fullName evidence="1">Uncharacterized protein</fullName>
    </submittedName>
</protein>
<sequence length="245" mass="27655">MLSGLLIPMISNSVVAAEQVLSLFDHYWFETTIFSPFNSSMDTISETKVEVHAHPAPNLSRISTLEVRSFSDQSLGPTVSFSPDFSSPNSVLFSPKLKTILAGKEVGESNTENNEIEEIPIRKKPMHSHRRRPRRGKTSSKSLSELEFEELKGFMDLGFVFSEEDKDTKLFSLIPGLQRLGSDEEEGKIHETVISRPYLSEAWEVLDQRKVGNSLMNWKIPAPGNEIDMKDNLRFWAHTVASSVR</sequence>
<comment type="caution">
    <text evidence="1">The sequence shown here is derived from an EMBL/GenBank/DDBJ whole genome shotgun (WGS) entry which is preliminary data.</text>
</comment>
<organism evidence="1 2">
    <name type="scientific">Bauhinia variegata</name>
    <name type="common">Purple orchid tree</name>
    <name type="synonym">Phanera variegata</name>
    <dbReference type="NCBI Taxonomy" id="167791"/>
    <lineage>
        <taxon>Eukaryota</taxon>
        <taxon>Viridiplantae</taxon>
        <taxon>Streptophyta</taxon>
        <taxon>Embryophyta</taxon>
        <taxon>Tracheophyta</taxon>
        <taxon>Spermatophyta</taxon>
        <taxon>Magnoliopsida</taxon>
        <taxon>eudicotyledons</taxon>
        <taxon>Gunneridae</taxon>
        <taxon>Pentapetalae</taxon>
        <taxon>rosids</taxon>
        <taxon>fabids</taxon>
        <taxon>Fabales</taxon>
        <taxon>Fabaceae</taxon>
        <taxon>Cercidoideae</taxon>
        <taxon>Cercideae</taxon>
        <taxon>Bauhiniinae</taxon>
        <taxon>Bauhinia</taxon>
    </lineage>
</organism>